<name>A0ABX7Z9L4_9BACL</name>
<accession>A0ABX7Z9L4</accession>
<reference evidence="1" key="1">
    <citation type="submission" date="2021-04" db="EMBL/GenBank/DDBJ databases">
        <title>Brevibacillus composti FJAT-54423, complete genome.</title>
        <authorList>
            <person name="Tang R."/>
        </authorList>
    </citation>
    <scope>NUCLEOTIDE SEQUENCE</scope>
    <source>
        <strain evidence="1">FJAT-54424</strain>
    </source>
</reference>
<evidence type="ECO:0000313" key="2">
    <source>
        <dbReference type="Proteomes" id="UP000677234"/>
    </source>
</evidence>
<dbReference type="EMBL" id="CP073708">
    <property type="protein sequence ID" value="QUO43439.1"/>
    <property type="molecule type" value="Genomic_DNA"/>
</dbReference>
<sequence length="52" mass="6010">MAMPVQKVEQLTRVEMSPDFDKLFDADLNTITNGMYSRQMTVEECVRLIGKE</sequence>
<protein>
    <submittedName>
        <fullName evidence="1">Uncharacterized protein</fullName>
    </submittedName>
</protein>
<gene>
    <name evidence="1" type="ORF">KDJ56_11055</name>
</gene>
<evidence type="ECO:0000313" key="1">
    <source>
        <dbReference type="EMBL" id="QUO43439.1"/>
    </source>
</evidence>
<proteinExistence type="predicted"/>
<dbReference type="Proteomes" id="UP000677234">
    <property type="component" value="Chromosome"/>
</dbReference>
<keyword evidence="2" id="KW-1185">Reference proteome</keyword>
<organism evidence="1 2">
    <name type="scientific">Brevibacillus composti</name>
    <dbReference type="NCBI Taxonomy" id="2796470"/>
    <lineage>
        <taxon>Bacteria</taxon>
        <taxon>Bacillati</taxon>
        <taxon>Bacillota</taxon>
        <taxon>Bacilli</taxon>
        <taxon>Bacillales</taxon>
        <taxon>Paenibacillaceae</taxon>
        <taxon>Brevibacillus</taxon>
    </lineage>
</organism>
<dbReference type="RefSeq" id="WP_181454576.1">
    <property type="nucleotide sequence ID" value="NZ_CP073708.1"/>
</dbReference>